<accession>A0A7H0GK28</accession>
<keyword evidence="2" id="KW-1185">Reference proteome</keyword>
<evidence type="ECO:0000313" key="1">
    <source>
        <dbReference type="EMBL" id="QNP48644.1"/>
    </source>
</evidence>
<reference evidence="1 2" key="1">
    <citation type="submission" date="2020-08" db="EMBL/GenBank/DDBJ databases">
        <title>Genome sequence of Diaphorobacter aerolatus KACC 16536T.</title>
        <authorList>
            <person name="Hyun D.-W."/>
            <person name="Bae J.-W."/>
        </authorList>
    </citation>
    <scope>NUCLEOTIDE SEQUENCE [LARGE SCALE GENOMIC DNA]</scope>
    <source>
        <strain evidence="1 2">KACC 16536</strain>
    </source>
</reference>
<name>A0A7H0GK28_9BURK</name>
<proteinExistence type="predicted"/>
<protein>
    <submittedName>
        <fullName evidence="1">Uncharacterized protein</fullName>
    </submittedName>
</protein>
<dbReference type="Proteomes" id="UP000516028">
    <property type="component" value="Chromosome"/>
</dbReference>
<organism evidence="1 2">
    <name type="scientific">Diaphorobacter aerolatus</name>
    <dbReference type="NCBI Taxonomy" id="1288495"/>
    <lineage>
        <taxon>Bacteria</taxon>
        <taxon>Pseudomonadati</taxon>
        <taxon>Pseudomonadota</taxon>
        <taxon>Betaproteobacteria</taxon>
        <taxon>Burkholderiales</taxon>
        <taxon>Comamonadaceae</taxon>
        <taxon>Diaphorobacter</taxon>
    </lineage>
</organism>
<sequence length="93" mass="10583">MLGAGQDGNGRTLTDDLVKRTFWLLHGHQPSESEFDELKASVAELSPEAGARWLQPESTLRVLSRMRPKVEALREIERQREAIRSARDKEVVE</sequence>
<dbReference type="RefSeq" id="WP_187724238.1">
    <property type="nucleotide sequence ID" value="NZ_CP060783.1"/>
</dbReference>
<evidence type="ECO:0000313" key="2">
    <source>
        <dbReference type="Proteomes" id="UP000516028"/>
    </source>
</evidence>
<dbReference type="AlphaFoldDB" id="A0A7H0GK28"/>
<dbReference type="EMBL" id="CP060783">
    <property type="protein sequence ID" value="QNP48644.1"/>
    <property type="molecule type" value="Genomic_DNA"/>
</dbReference>
<gene>
    <name evidence="1" type="ORF">H9K75_22740</name>
</gene>
<dbReference type="KEGG" id="daer:H9K75_22740"/>